<reference evidence="12" key="1">
    <citation type="submission" date="2019-03" db="EMBL/GenBank/DDBJ databases">
        <title>The complete plastome sequence of Microlicia cogniauxiana R. Romero (Melastomataceae): an endemic species from an endangered biome.</title>
        <authorList>
            <person name="Goncalves D.J.P."/>
            <person name="Versiane A.F."/>
        </authorList>
    </citation>
    <scope>NUCLEOTIDE SEQUENCE</scope>
</reference>
<evidence type="ECO:0000313" key="12">
    <source>
        <dbReference type="EMBL" id="QCW93475.1"/>
    </source>
</evidence>
<evidence type="ECO:0000256" key="3">
    <source>
        <dbReference type="ARBA" id="ARBA00022528"/>
    </source>
</evidence>
<evidence type="ECO:0000256" key="1">
    <source>
        <dbReference type="ARBA" id="ARBA00004229"/>
    </source>
</evidence>
<keyword evidence="5 8" id="KW-0507">mRNA processing</keyword>
<evidence type="ECO:0000256" key="9">
    <source>
        <dbReference type="RuleBase" id="RU004226"/>
    </source>
</evidence>
<keyword evidence="3 9" id="KW-0150">Chloroplast</keyword>
<dbReference type="Pfam" id="PF01824">
    <property type="entry name" value="MatK_N"/>
    <property type="match status" value="1"/>
</dbReference>
<dbReference type="Pfam" id="PF01348">
    <property type="entry name" value="Intron_maturas2"/>
    <property type="match status" value="1"/>
</dbReference>
<organism evidence="12">
    <name type="scientific">Microlicia cogniauxiana</name>
    <dbReference type="NCBI Taxonomy" id="2559492"/>
    <lineage>
        <taxon>Eukaryota</taxon>
        <taxon>Viridiplantae</taxon>
        <taxon>Streptophyta</taxon>
        <taxon>Embryophyta</taxon>
        <taxon>Tracheophyta</taxon>
        <taxon>Spermatophyta</taxon>
        <taxon>Magnoliopsida</taxon>
        <taxon>eudicotyledons</taxon>
        <taxon>Gunneridae</taxon>
        <taxon>Pentapetalae</taxon>
        <taxon>rosids</taxon>
        <taxon>malvids</taxon>
        <taxon>Myrtales</taxon>
        <taxon>Melastomataceae</taxon>
        <taxon>Melastomatoideae</taxon>
        <taxon>Microlicieae</taxon>
        <taxon>Microlicia</taxon>
    </lineage>
</organism>
<feature type="domain" description="Maturase MatK N-terminal" evidence="11">
    <location>
        <begin position="15"/>
        <end position="346"/>
    </location>
</feature>
<dbReference type="InterPro" id="IPR024942">
    <property type="entry name" value="Maturase_MatK_N"/>
</dbReference>
<evidence type="ECO:0000256" key="8">
    <source>
        <dbReference type="HAMAP-Rule" id="MF_01390"/>
    </source>
</evidence>
<dbReference type="GO" id="GO:0006397">
    <property type="term" value="P:mRNA processing"/>
    <property type="evidence" value="ECO:0007669"/>
    <property type="project" value="UniProtKB-KW"/>
</dbReference>
<sequence>MDYFLFLLIPIQFQMDQFQGYLDLNRSWQHNCLYSLLFQEYIYPLAHHVLKRSSRSIWFENVGYDKRISSIIVKRLIIRMYQQNPLIILDTDSRQNRFFAYNKNLYSQILSEAFAVTVEIPFSFRLLFSLERKEVDQFRNLRSIHSIFSFLEDKLSHLDSVSNLLISYHIHLEILVQTLRYWLKDASSLHFLRFFLYEYCNWNRFILPKNWFFPKTNPRFFFFLYNIHICDYESIFFFLRNQSFHLRSTFSGFFFQRIYFFRKLKNLVKVFIHNEFQDILELCKDSFMHYVRYQGKSILSSNNTPILINKWKYYFINLWQYHYSMWSHPERIDRNQLWKQALDFLGYLSRVLITSSVVRSQMVENSFLLDNAMTKLETRVTILPMIDSLSKAKFCNPLGHPIGKPSWTDSSDSDIIDQFRRICRNLSHYHSGSSKKKTLYRVKYILRLSCLKTLARKHKTTGRVFLKRLGSEVFEEFLSLRREVLVLSLIFSRTDLTPGSLYRGRIWYLYITSINDLVNSNQTIGSQIR</sequence>
<gene>
    <name evidence="8 12" type="primary">matK</name>
</gene>
<evidence type="ECO:0000256" key="6">
    <source>
        <dbReference type="ARBA" id="ARBA00022694"/>
    </source>
</evidence>
<evidence type="ECO:0000256" key="4">
    <source>
        <dbReference type="ARBA" id="ARBA00022640"/>
    </source>
</evidence>
<dbReference type="RefSeq" id="YP_009668714.1">
    <property type="nucleotide sequence ID" value="NC_043792.1"/>
</dbReference>
<dbReference type="HAMAP" id="MF_01390">
    <property type="entry name" value="MatK"/>
    <property type="match status" value="1"/>
</dbReference>
<comment type="similarity">
    <text evidence="2 8">Belongs to the intron maturase 2 family. MatK subfamily.</text>
</comment>
<comment type="function">
    <text evidence="8 9">Usually encoded in the trnK tRNA gene intron. Probably assists in splicing its own and other chloroplast group II introns.</text>
</comment>
<keyword evidence="7 8" id="KW-0694">RNA-binding</keyword>
<comment type="subcellular location">
    <subcellularLocation>
        <location evidence="1 8">Plastid</location>
        <location evidence="1 8">Chloroplast</location>
    </subcellularLocation>
</comment>
<dbReference type="EMBL" id="MK726004">
    <property type="protein sequence ID" value="QCW93475.1"/>
    <property type="molecule type" value="Genomic_DNA"/>
</dbReference>
<evidence type="ECO:0000256" key="2">
    <source>
        <dbReference type="ARBA" id="ARBA00006621"/>
    </source>
</evidence>
<evidence type="ECO:0000256" key="5">
    <source>
        <dbReference type="ARBA" id="ARBA00022664"/>
    </source>
</evidence>
<dbReference type="AlphaFoldDB" id="A0A4Y5PN49"/>
<dbReference type="InterPro" id="IPR002866">
    <property type="entry name" value="Maturase_MatK"/>
</dbReference>
<dbReference type="GO" id="GO:0008033">
    <property type="term" value="P:tRNA processing"/>
    <property type="evidence" value="ECO:0007669"/>
    <property type="project" value="UniProtKB-KW"/>
</dbReference>
<keyword evidence="4 9" id="KW-0934">Plastid</keyword>
<protein>
    <recommendedName>
        <fullName evidence="8">Maturase K</fullName>
    </recommendedName>
    <alternativeName>
        <fullName evidence="8">Intron maturase</fullName>
    </alternativeName>
</protein>
<accession>A0A4Y5PN49</accession>
<proteinExistence type="inferred from homology"/>
<dbReference type="GO" id="GO:0008380">
    <property type="term" value="P:RNA splicing"/>
    <property type="evidence" value="ECO:0007669"/>
    <property type="project" value="UniProtKB-UniRule"/>
</dbReference>
<name>A0A4Y5PN49_9MYRT</name>
<evidence type="ECO:0000259" key="10">
    <source>
        <dbReference type="Pfam" id="PF01348"/>
    </source>
</evidence>
<dbReference type="GO" id="GO:0003723">
    <property type="term" value="F:RNA binding"/>
    <property type="evidence" value="ECO:0007669"/>
    <property type="project" value="UniProtKB-KW"/>
</dbReference>
<geneLocation type="chloroplast" evidence="12"/>
<dbReference type="PANTHER" id="PTHR34811">
    <property type="entry name" value="MATURASE K"/>
    <property type="match status" value="1"/>
</dbReference>
<dbReference type="GO" id="GO:0009507">
    <property type="term" value="C:chloroplast"/>
    <property type="evidence" value="ECO:0007669"/>
    <property type="project" value="UniProtKB-SubCell"/>
</dbReference>
<evidence type="ECO:0000256" key="7">
    <source>
        <dbReference type="ARBA" id="ARBA00022884"/>
    </source>
</evidence>
<dbReference type="GeneID" id="40874434"/>
<feature type="domain" description="Domain X" evidence="10">
    <location>
        <begin position="374"/>
        <end position="480"/>
    </location>
</feature>
<dbReference type="InterPro" id="IPR024937">
    <property type="entry name" value="Domain_X"/>
</dbReference>
<dbReference type="PANTHER" id="PTHR34811:SF1">
    <property type="entry name" value="MATURASE K"/>
    <property type="match status" value="1"/>
</dbReference>
<keyword evidence="6 8" id="KW-0819">tRNA processing</keyword>
<evidence type="ECO:0000259" key="11">
    <source>
        <dbReference type="Pfam" id="PF01824"/>
    </source>
</evidence>